<evidence type="ECO:0000313" key="2">
    <source>
        <dbReference type="EMBL" id="CAK0849114.1"/>
    </source>
</evidence>
<proteinExistence type="predicted"/>
<dbReference type="SUPFAM" id="SSF64268">
    <property type="entry name" value="PX domain"/>
    <property type="match status" value="1"/>
</dbReference>
<dbReference type="Pfam" id="PF00787">
    <property type="entry name" value="PX"/>
    <property type="match status" value="1"/>
</dbReference>
<evidence type="ECO:0000259" key="1">
    <source>
        <dbReference type="PROSITE" id="PS50195"/>
    </source>
</evidence>
<comment type="caution">
    <text evidence="2">The sequence shown here is derived from an EMBL/GenBank/DDBJ whole genome shotgun (WGS) entry which is preliminary data.</text>
</comment>
<dbReference type="InterPro" id="IPR036871">
    <property type="entry name" value="PX_dom_sf"/>
</dbReference>
<dbReference type="PANTHER" id="PTHR10555">
    <property type="entry name" value="SORTING NEXIN"/>
    <property type="match status" value="1"/>
</dbReference>
<reference evidence="2" key="1">
    <citation type="submission" date="2023-10" db="EMBL/GenBank/DDBJ databases">
        <authorList>
            <person name="Chen Y."/>
            <person name="Shah S."/>
            <person name="Dougan E. K."/>
            <person name="Thang M."/>
            <person name="Chan C."/>
        </authorList>
    </citation>
    <scope>NUCLEOTIDE SEQUENCE [LARGE SCALE GENOMIC DNA]</scope>
</reference>
<protein>
    <recommendedName>
        <fullName evidence="1">PX domain-containing protein</fullName>
    </recommendedName>
</protein>
<dbReference type="PANTHER" id="PTHR10555:SF170">
    <property type="entry name" value="FI18122P1"/>
    <property type="match status" value="1"/>
</dbReference>
<dbReference type="InterPro" id="IPR001683">
    <property type="entry name" value="PX_dom"/>
</dbReference>
<evidence type="ECO:0000313" key="3">
    <source>
        <dbReference type="Proteomes" id="UP001189429"/>
    </source>
</evidence>
<dbReference type="Gene3D" id="3.30.1520.10">
    <property type="entry name" value="Phox-like domain"/>
    <property type="match status" value="1"/>
</dbReference>
<sequence>MAGWPRHDLKWNILAHGGRADKSGPTMYDTCMTFSPGAAQVLPPPLDLQQDAFALNYLQDWQRWSAAKVAARGSGGPVATATCEGLRGQDQVHHAIVSLGQDLAQISPADYYDPVVLVVASAACDSLAPQTERQFFAVSIDAEMAKFMPQREGSHGTASHGTAYRDAWSWSSRENETESDQQQVEMASTVVSTGEKLPVPDTFQLHRTTVRLVTLRRVRGFAFGLQYAFMNLGGAVGENLIDLVRLQTWLMPWGEAVAVDASYSCEAASAPEAGPRQCRLAIVYRCSFFPPPRGLGQDALDLATPEPAPAALPLFEAAEACGQAWVERPETAGSAVNRYTTYLVRGTLGREEAAFSSRRRYSDFEWLRKALVANFPGVRVPPLPRKQRAGRFEDAFVEARRSGLEDRGVAGGK</sequence>
<keyword evidence="3" id="KW-1185">Reference proteome</keyword>
<name>A0ABN9TSE7_9DINO</name>
<gene>
    <name evidence="2" type="ORF">PCOR1329_LOCUS41881</name>
</gene>
<dbReference type="PROSITE" id="PS50195">
    <property type="entry name" value="PX"/>
    <property type="match status" value="1"/>
</dbReference>
<dbReference type="EMBL" id="CAUYUJ010015035">
    <property type="protein sequence ID" value="CAK0849114.1"/>
    <property type="molecule type" value="Genomic_DNA"/>
</dbReference>
<dbReference type="Proteomes" id="UP001189429">
    <property type="component" value="Unassembled WGS sequence"/>
</dbReference>
<organism evidence="2 3">
    <name type="scientific">Prorocentrum cordatum</name>
    <dbReference type="NCBI Taxonomy" id="2364126"/>
    <lineage>
        <taxon>Eukaryota</taxon>
        <taxon>Sar</taxon>
        <taxon>Alveolata</taxon>
        <taxon>Dinophyceae</taxon>
        <taxon>Prorocentrales</taxon>
        <taxon>Prorocentraceae</taxon>
        <taxon>Prorocentrum</taxon>
    </lineage>
</organism>
<accession>A0ABN9TSE7</accession>
<feature type="domain" description="PX" evidence="1">
    <location>
        <begin position="320"/>
        <end position="413"/>
    </location>
</feature>